<dbReference type="Proteomes" id="UP001162972">
    <property type="component" value="Chromosome 8"/>
</dbReference>
<protein>
    <submittedName>
        <fullName evidence="6">Uncharacterized protein</fullName>
    </submittedName>
</protein>
<dbReference type="GO" id="GO:0090333">
    <property type="term" value="P:regulation of stomatal closure"/>
    <property type="evidence" value="ECO:0007669"/>
    <property type="project" value="TreeGrafter"/>
</dbReference>
<sequence length="122" mass="13421">MRTDYEARKPASNESLLKNWPLMSSIIVYCIFSLHDMAYTEIFSLWAESSRKLGGLNYTTEDVGEVLAISGFRPSCLSTFAVSIRGEDSWTSTSSSILSYHGHTATVMLPFYSFVIGGSASA</sequence>
<evidence type="ECO:0000313" key="7">
    <source>
        <dbReference type="Proteomes" id="UP001162972"/>
    </source>
</evidence>
<keyword evidence="5" id="KW-0472">Membrane</keyword>
<dbReference type="AlphaFoldDB" id="A0AAD6KUD7"/>
<dbReference type="GO" id="GO:0022821">
    <property type="term" value="F:solute:potassium antiporter activity"/>
    <property type="evidence" value="ECO:0007669"/>
    <property type="project" value="TreeGrafter"/>
</dbReference>
<evidence type="ECO:0000256" key="5">
    <source>
        <dbReference type="ARBA" id="ARBA00023136"/>
    </source>
</evidence>
<keyword evidence="2" id="KW-0813">Transport</keyword>
<reference evidence="6 7" key="1">
    <citation type="journal article" date="2023" name="Int. J. Mol. Sci.">
        <title>De Novo Assembly and Annotation of 11 Diverse Shrub Willow (Salix) Genomes Reveals Novel Gene Organization in Sex-Linked Regions.</title>
        <authorList>
            <person name="Hyden B."/>
            <person name="Feng K."/>
            <person name="Yates T.B."/>
            <person name="Jawdy S."/>
            <person name="Cereghino C."/>
            <person name="Smart L.B."/>
            <person name="Muchero W."/>
        </authorList>
    </citation>
    <scope>NUCLEOTIDE SEQUENCE [LARGE SCALE GENOMIC DNA]</scope>
    <source>
        <tissue evidence="6">Shoot tip</tissue>
    </source>
</reference>
<keyword evidence="4" id="KW-1133">Transmembrane helix</keyword>
<dbReference type="PANTHER" id="PTHR23504:SF114">
    <property type="entry name" value="PROTEIN ZINC INDUCED FACILITATOR-LIKE 1"/>
    <property type="match status" value="1"/>
</dbReference>
<dbReference type="GO" id="GO:0009705">
    <property type="term" value="C:plant-type vacuole membrane"/>
    <property type="evidence" value="ECO:0007669"/>
    <property type="project" value="TreeGrafter"/>
</dbReference>
<dbReference type="EMBL" id="JAPFFJ010000004">
    <property type="protein sequence ID" value="KAJ6428662.1"/>
    <property type="molecule type" value="Genomic_DNA"/>
</dbReference>
<keyword evidence="7" id="KW-1185">Reference proteome</keyword>
<dbReference type="PANTHER" id="PTHR23504">
    <property type="entry name" value="MAJOR FACILITATOR SUPERFAMILY DOMAIN-CONTAINING PROTEIN 10"/>
    <property type="match status" value="1"/>
</dbReference>
<comment type="subcellular location">
    <subcellularLocation>
        <location evidence="1">Membrane</location>
        <topology evidence="1">Multi-pass membrane protein</topology>
    </subcellularLocation>
</comment>
<organism evidence="6 7">
    <name type="scientific">Salix udensis</name>
    <dbReference type="NCBI Taxonomy" id="889485"/>
    <lineage>
        <taxon>Eukaryota</taxon>
        <taxon>Viridiplantae</taxon>
        <taxon>Streptophyta</taxon>
        <taxon>Embryophyta</taxon>
        <taxon>Tracheophyta</taxon>
        <taxon>Spermatophyta</taxon>
        <taxon>Magnoliopsida</taxon>
        <taxon>eudicotyledons</taxon>
        <taxon>Gunneridae</taxon>
        <taxon>Pentapetalae</taxon>
        <taxon>rosids</taxon>
        <taxon>fabids</taxon>
        <taxon>Malpighiales</taxon>
        <taxon>Salicaceae</taxon>
        <taxon>Saliceae</taxon>
        <taxon>Salix</taxon>
    </lineage>
</organism>
<comment type="caution">
    <text evidence="6">The sequence shown here is derived from an EMBL/GenBank/DDBJ whole genome shotgun (WGS) entry which is preliminary data.</text>
</comment>
<evidence type="ECO:0000313" key="6">
    <source>
        <dbReference type="EMBL" id="KAJ6428662.1"/>
    </source>
</evidence>
<dbReference type="GO" id="GO:0005886">
    <property type="term" value="C:plasma membrane"/>
    <property type="evidence" value="ECO:0007669"/>
    <property type="project" value="TreeGrafter"/>
</dbReference>
<keyword evidence="3" id="KW-0812">Transmembrane</keyword>
<gene>
    <name evidence="6" type="ORF">OIU84_020352</name>
</gene>
<name>A0AAD6KUD7_9ROSI</name>
<evidence type="ECO:0000256" key="2">
    <source>
        <dbReference type="ARBA" id="ARBA00022448"/>
    </source>
</evidence>
<proteinExistence type="predicted"/>
<evidence type="ECO:0000256" key="3">
    <source>
        <dbReference type="ARBA" id="ARBA00022692"/>
    </source>
</evidence>
<evidence type="ECO:0000256" key="1">
    <source>
        <dbReference type="ARBA" id="ARBA00004141"/>
    </source>
</evidence>
<accession>A0AAD6KUD7</accession>
<evidence type="ECO:0000256" key="4">
    <source>
        <dbReference type="ARBA" id="ARBA00022989"/>
    </source>
</evidence>